<protein>
    <submittedName>
        <fullName evidence="2">Uncharacterized protein</fullName>
    </submittedName>
</protein>
<name>A0A075IC15_9ARCH</name>
<sequence>MFILDGGKREKACILSNFMSIQILQYEFLGPIKLTEWGPPMEEVAYILFVKNKDVFNIIYVGESGKTEASDFFTKNERFKCWLSNAGGENNLYLSIYPMWGSSQSARKQLVRKIVDRYKPVCNQVSEDSENTPTSTAQTIEPEPEPEEVKDNSNKNLDDLLDELKKKTEK</sequence>
<evidence type="ECO:0000256" key="1">
    <source>
        <dbReference type="SAM" id="MobiDB-lite"/>
    </source>
</evidence>
<dbReference type="AlphaFoldDB" id="A0A075IC15"/>
<dbReference type="EMBL" id="KF901287">
    <property type="protein sequence ID" value="AIF25350.1"/>
    <property type="molecule type" value="Genomic_DNA"/>
</dbReference>
<feature type="compositionally biased region" description="Polar residues" evidence="1">
    <location>
        <begin position="124"/>
        <end position="139"/>
    </location>
</feature>
<reference evidence="2" key="1">
    <citation type="journal article" date="2014" name="Genome Biol. Evol.">
        <title>Pangenome evidence for extensive interdomain horizontal transfer affecting lineage core and shell genes in uncultured planktonic thaumarchaeota and euryarchaeota.</title>
        <authorList>
            <person name="Deschamps P."/>
            <person name="Zivanovic Y."/>
            <person name="Moreira D."/>
            <person name="Rodriguez-Valera F."/>
            <person name="Lopez-Garcia P."/>
        </authorList>
    </citation>
    <scope>NUCLEOTIDE SEQUENCE</scope>
</reference>
<feature type="region of interest" description="Disordered" evidence="1">
    <location>
        <begin position="124"/>
        <end position="170"/>
    </location>
</feature>
<proteinExistence type="predicted"/>
<accession>A0A075IC15</accession>
<feature type="compositionally biased region" description="Basic and acidic residues" evidence="1">
    <location>
        <begin position="147"/>
        <end position="170"/>
    </location>
</feature>
<evidence type="ECO:0000313" key="2">
    <source>
        <dbReference type="EMBL" id="AIF25350.1"/>
    </source>
</evidence>
<organism evidence="2">
    <name type="scientific">uncultured marine thaumarchaeote SAT1000_50_F07</name>
    <dbReference type="NCBI Taxonomy" id="1456417"/>
    <lineage>
        <taxon>Archaea</taxon>
        <taxon>Nitrososphaerota</taxon>
        <taxon>environmental samples</taxon>
    </lineage>
</organism>